<evidence type="ECO:0000313" key="3">
    <source>
        <dbReference type="Proteomes" id="UP000823749"/>
    </source>
</evidence>
<protein>
    <submittedName>
        <fullName evidence="2">Uncharacterized protein</fullName>
    </submittedName>
</protein>
<feature type="compositionally biased region" description="Basic and acidic residues" evidence="1">
    <location>
        <begin position="1"/>
        <end position="27"/>
    </location>
</feature>
<gene>
    <name evidence="2" type="ORF">RHGRI_020925</name>
</gene>
<reference evidence="2" key="1">
    <citation type="submission" date="2020-08" db="EMBL/GenBank/DDBJ databases">
        <title>Plant Genome Project.</title>
        <authorList>
            <person name="Zhang R.-G."/>
        </authorList>
    </citation>
    <scope>NUCLEOTIDE SEQUENCE</scope>
    <source>
        <strain evidence="2">WSP0</strain>
        <tissue evidence="2">Leaf</tissue>
    </source>
</reference>
<dbReference type="EMBL" id="JACTNZ010000007">
    <property type="protein sequence ID" value="KAG5540846.1"/>
    <property type="molecule type" value="Genomic_DNA"/>
</dbReference>
<keyword evidence="3" id="KW-1185">Reference proteome</keyword>
<evidence type="ECO:0000313" key="2">
    <source>
        <dbReference type="EMBL" id="KAG5540846.1"/>
    </source>
</evidence>
<name>A0AAV6JI26_9ERIC</name>
<dbReference type="Proteomes" id="UP000823749">
    <property type="component" value="Chromosome 7"/>
</dbReference>
<sequence length="117" mass="12886">MKEYAPHTLHDSGKKAFKPQLKEEAMHGKFPIDSNGDGNEGSRNQPKIERFQPIGLRKGRIEEGADRLEQGLAARRGGETRRGKSSKQGKRAWLNPRGLCCQRMAGSEGAQLSEDAG</sequence>
<comment type="caution">
    <text evidence="2">The sequence shown here is derived from an EMBL/GenBank/DDBJ whole genome shotgun (WGS) entry which is preliminary data.</text>
</comment>
<dbReference type="AlphaFoldDB" id="A0AAV6JI26"/>
<proteinExistence type="predicted"/>
<feature type="compositionally biased region" description="Basic and acidic residues" evidence="1">
    <location>
        <begin position="59"/>
        <end position="69"/>
    </location>
</feature>
<accession>A0AAV6JI26</accession>
<organism evidence="2 3">
    <name type="scientific">Rhododendron griersonianum</name>
    <dbReference type="NCBI Taxonomy" id="479676"/>
    <lineage>
        <taxon>Eukaryota</taxon>
        <taxon>Viridiplantae</taxon>
        <taxon>Streptophyta</taxon>
        <taxon>Embryophyta</taxon>
        <taxon>Tracheophyta</taxon>
        <taxon>Spermatophyta</taxon>
        <taxon>Magnoliopsida</taxon>
        <taxon>eudicotyledons</taxon>
        <taxon>Gunneridae</taxon>
        <taxon>Pentapetalae</taxon>
        <taxon>asterids</taxon>
        <taxon>Ericales</taxon>
        <taxon>Ericaceae</taxon>
        <taxon>Ericoideae</taxon>
        <taxon>Rhodoreae</taxon>
        <taxon>Rhododendron</taxon>
    </lineage>
</organism>
<evidence type="ECO:0000256" key="1">
    <source>
        <dbReference type="SAM" id="MobiDB-lite"/>
    </source>
</evidence>
<feature type="region of interest" description="Disordered" evidence="1">
    <location>
        <begin position="1"/>
        <end position="95"/>
    </location>
</feature>